<gene>
    <name evidence="2" type="ORF">GZ78_23330</name>
</gene>
<evidence type="ECO:0000256" key="1">
    <source>
        <dbReference type="SAM" id="MobiDB-lite"/>
    </source>
</evidence>
<feature type="compositionally biased region" description="Low complexity" evidence="1">
    <location>
        <begin position="683"/>
        <end position="696"/>
    </location>
</feature>
<feature type="region of interest" description="Disordered" evidence="1">
    <location>
        <begin position="665"/>
        <end position="696"/>
    </location>
</feature>
<evidence type="ECO:0000313" key="3">
    <source>
        <dbReference type="Proteomes" id="UP000028073"/>
    </source>
</evidence>
<protein>
    <submittedName>
        <fullName evidence="2">Uncharacterized protein</fullName>
    </submittedName>
</protein>
<reference evidence="2 3" key="1">
    <citation type="submission" date="2014-06" db="EMBL/GenBank/DDBJ databases">
        <title>Whole Genome Sequences of Three Symbiotic Endozoicomonas Bacteria.</title>
        <authorList>
            <person name="Neave M.J."/>
            <person name="Apprill A."/>
            <person name="Voolstra C.R."/>
        </authorList>
    </citation>
    <scope>NUCLEOTIDE SEQUENCE [LARGE SCALE GENOMIC DNA]</scope>
    <source>
        <strain evidence="2 3">DSM 25634</strain>
    </source>
</reference>
<proteinExistence type="predicted"/>
<comment type="caution">
    <text evidence="2">The sequence shown here is derived from an EMBL/GenBank/DDBJ whole genome shotgun (WGS) entry which is preliminary data.</text>
</comment>
<accession>A0A081NCK6</accession>
<organism evidence="2 3">
    <name type="scientific">Endozoicomonas numazuensis</name>
    <dbReference type="NCBI Taxonomy" id="1137799"/>
    <lineage>
        <taxon>Bacteria</taxon>
        <taxon>Pseudomonadati</taxon>
        <taxon>Pseudomonadota</taxon>
        <taxon>Gammaproteobacteria</taxon>
        <taxon>Oceanospirillales</taxon>
        <taxon>Endozoicomonadaceae</taxon>
        <taxon>Endozoicomonas</taxon>
    </lineage>
</organism>
<dbReference type="EMBL" id="JOKH01000006">
    <property type="protein sequence ID" value="KEQ16179.1"/>
    <property type="molecule type" value="Genomic_DNA"/>
</dbReference>
<name>A0A081NCK6_9GAMM</name>
<keyword evidence="3" id="KW-1185">Reference proteome</keyword>
<sequence>MAFSTASQDPRWPDTAQGLHYKVCCTYCSTPASLAVQRSFIVYFCRLFALSALLLHGAGTEAELIDSEPEVELFSAHLGPRYFARSPFYGALVFRDFWWVNDATASLDCVASFAHESLSYSDLKYRVANAARTTFRLDTHFNNGRYFHFDSQAYRRIDRNQAKNPHCDNSYHACSKLRSRNVGIHIYSSPTALIGRFHIYYSPTSVVCLSEMPMFKQLVINTKTDQLGDHDCGVFPPAPRQQDIIQSVLSDYNEGSGYSGITSEFDINWQFLSGGSRYTRLYIVDSAEDLLNLLPIRENTVVLLSPSNEELPLEAESQSGSGIEETTMSDSKLHCLWKGECKPQNLPGTHDLPNEIGQREKLFSISAEDIRKHLTATGSQNGSIAVAETVNGETPTLMLASLGSGVRITIDLGATPEYSAGFVFNGPVQLYNLDLELQLAPSAFAFEVNHYLQLYRSSIVTDDPSRLFTGEGVINISRSWLYEPMFPFSGDTGSCMDGHRSSLKIRACRSQVNIDGMISGPESPLAMNTGYDYYTDYLNWLERLTPQRPLLENTVVLNDRSKIRAGALFIGDVYSRLLNFGCVYVDEGCPEDLCKDPNPDCSEFPFAQQLVQGAEQFRKAVNDTRGSFVPSEVTRTETYQRATLRCGRELSPSVCPASSTLSALTSTQNAATSTQNPQPPTPTTSSTATSSLTSSSSAAVSSGSATLYTPVITVTPSDVSVAPVTSSTPVGPHSSAARPVAYGVSALTVLFVMTRWLQ</sequence>
<dbReference type="Proteomes" id="UP000028073">
    <property type="component" value="Unassembled WGS sequence"/>
</dbReference>
<feature type="compositionally biased region" description="Low complexity" evidence="1">
    <location>
        <begin position="665"/>
        <end position="676"/>
    </location>
</feature>
<evidence type="ECO:0000313" key="2">
    <source>
        <dbReference type="EMBL" id="KEQ16179.1"/>
    </source>
</evidence>
<dbReference type="AlphaFoldDB" id="A0A081NCK6"/>